<dbReference type="AlphaFoldDB" id="A0A4Q8AGI1"/>
<keyword evidence="5" id="KW-1185">Reference proteome</keyword>
<feature type="region of interest" description="Disordered" evidence="1">
    <location>
        <begin position="168"/>
        <end position="193"/>
    </location>
</feature>
<dbReference type="Pfam" id="PF03703">
    <property type="entry name" value="bPH_2"/>
    <property type="match status" value="2"/>
</dbReference>
<dbReference type="Proteomes" id="UP000292685">
    <property type="component" value="Unassembled WGS sequence"/>
</dbReference>
<feature type="transmembrane region" description="Helical" evidence="2">
    <location>
        <begin position="63"/>
        <end position="83"/>
    </location>
</feature>
<feature type="domain" description="YdbS-like PH" evidence="3">
    <location>
        <begin position="81"/>
        <end position="160"/>
    </location>
</feature>
<dbReference type="PIRSF" id="PIRSF026631">
    <property type="entry name" value="UCP026631"/>
    <property type="match status" value="1"/>
</dbReference>
<dbReference type="InterPro" id="IPR005182">
    <property type="entry name" value="YdbS-like_PH"/>
</dbReference>
<dbReference type="PANTHER" id="PTHR34473:SF2">
    <property type="entry name" value="UPF0699 TRANSMEMBRANE PROTEIN YDBT"/>
    <property type="match status" value="1"/>
</dbReference>
<evidence type="ECO:0000313" key="5">
    <source>
        <dbReference type="Proteomes" id="UP000292685"/>
    </source>
</evidence>
<dbReference type="PANTHER" id="PTHR34473">
    <property type="entry name" value="UPF0699 TRANSMEMBRANE PROTEIN YDBS"/>
    <property type="match status" value="1"/>
</dbReference>
<keyword evidence="2" id="KW-1133">Transmembrane helix</keyword>
<name>A0A4Q8AGI1_9MICC</name>
<feature type="transmembrane region" description="Helical" evidence="2">
    <location>
        <begin position="395"/>
        <end position="417"/>
    </location>
</feature>
<accession>A0A4Q8AGI1</accession>
<gene>
    <name evidence="4" type="ORF">EV380_2371</name>
</gene>
<dbReference type="RefSeq" id="WP_130451299.1">
    <property type="nucleotide sequence ID" value="NZ_SHLA01000001.1"/>
</dbReference>
<organism evidence="4 5">
    <name type="scientific">Zhihengliuella halotolerans</name>
    <dbReference type="NCBI Taxonomy" id="370736"/>
    <lineage>
        <taxon>Bacteria</taxon>
        <taxon>Bacillati</taxon>
        <taxon>Actinomycetota</taxon>
        <taxon>Actinomycetes</taxon>
        <taxon>Micrococcales</taxon>
        <taxon>Micrococcaceae</taxon>
        <taxon>Zhihengliuella</taxon>
    </lineage>
</organism>
<comment type="caution">
    <text evidence="4">The sequence shown here is derived from an EMBL/GenBank/DDBJ whole genome shotgun (WGS) entry which is preliminary data.</text>
</comment>
<evidence type="ECO:0000313" key="4">
    <source>
        <dbReference type="EMBL" id="RZU62769.1"/>
    </source>
</evidence>
<protein>
    <submittedName>
        <fullName evidence="4">Putative membrane protein</fullName>
    </submittedName>
</protein>
<feature type="region of interest" description="Disordered" evidence="1">
    <location>
        <begin position="1"/>
        <end position="20"/>
    </location>
</feature>
<feature type="transmembrane region" description="Helical" evidence="2">
    <location>
        <begin position="214"/>
        <end position="234"/>
    </location>
</feature>
<evidence type="ECO:0000259" key="3">
    <source>
        <dbReference type="Pfam" id="PF03703"/>
    </source>
</evidence>
<dbReference type="OrthoDB" id="4121259at2"/>
<feature type="domain" description="YdbS-like PH" evidence="3">
    <location>
        <begin position="441"/>
        <end position="498"/>
    </location>
</feature>
<keyword evidence="2" id="KW-0812">Transmembrane</keyword>
<dbReference type="InterPro" id="IPR014529">
    <property type="entry name" value="UCP026631"/>
</dbReference>
<keyword evidence="2" id="KW-0472">Membrane</keyword>
<evidence type="ECO:0000256" key="1">
    <source>
        <dbReference type="SAM" id="MobiDB-lite"/>
    </source>
</evidence>
<sequence length="549" mass="59183">MSSPDDAQRSPVDSQPAPGQDWQRLSARMIWVDLVQSLLSLLPAVVAIWVVGVDPNGGQIWPLIGLAAVGVWGAVADALRWIFTSYRVTATHVEAKSGIFRRVHRSIQRDRLRSVDIEAKLRHRLSGLRVVNIGAGQQSAEGDSAFALDSLSVDDARALQSGLMHATDAPVSHDDESAAGDDPSAAETQAVGPGQSVPSRVFARFEPRWVVHNLFSVWTYIVVLGIGGGTYWFLSSLGVDVSGFVAGLLDWESLGWVGIAAVAWVSLTAVGALFMAVVYFTEYWGFELARVRGREGTMLRTRHGLLTSREVNRQEHRIRGLQISEPLLWRWMGTSDTSVITTGLNMWSMAQPSAILPRGPVEVARDVAADVLGTAENPFETPLSQHPVAALRRRLWWATAIAAGTAAVLAWLAATGILPVSVVWAAVAMWPLLLAGAAIAYRALGHTIAGPHLITRSGLASRSTTVLQRSAVSTIVVRESIFQRRLGLKSVSAMTAAGYCEYTTPDIDARTSLQFARDVAPGILDPFLVPAPSRVDGSRPHAGVSTHAR</sequence>
<feature type="transmembrane region" description="Helical" evidence="2">
    <location>
        <begin position="423"/>
        <end position="444"/>
    </location>
</feature>
<reference evidence="4 5" key="1">
    <citation type="submission" date="2019-02" db="EMBL/GenBank/DDBJ databases">
        <title>Sequencing the genomes of 1000 actinobacteria strains.</title>
        <authorList>
            <person name="Klenk H.-P."/>
        </authorList>
    </citation>
    <scope>NUCLEOTIDE SEQUENCE [LARGE SCALE GENOMIC DNA]</scope>
    <source>
        <strain evidence="4 5">DSM 17364</strain>
    </source>
</reference>
<dbReference type="EMBL" id="SHLA01000001">
    <property type="protein sequence ID" value="RZU62769.1"/>
    <property type="molecule type" value="Genomic_DNA"/>
</dbReference>
<feature type="transmembrane region" description="Helical" evidence="2">
    <location>
        <begin position="254"/>
        <end position="280"/>
    </location>
</feature>
<evidence type="ECO:0000256" key="2">
    <source>
        <dbReference type="SAM" id="Phobius"/>
    </source>
</evidence>
<proteinExistence type="predicted"/>
<feature type="transmembrane region" description="Helical" evidence="2">
    <location>
        <begin position="30"/>
        <end position="51"/>
    </location>
</feature>